<evidence type="ECO:0000256" key="2">
    <source>
        <dbReference type="ARBA" id="ARBA00005558"/>
    </source>
</evidence>
<organism evidence="6 7">
    <name type="scientific">Xanthomonas oryzae pv. oryzae (strain KACC10331 / KXO85)</name>
    <dbReference type="NCBI Taxonomy" id="291331"/>
    <lineage>
        <taxon>Bacteria</taxon>
        <taxon>Pseudomonadati</taxon>
        <taxon>Pseudomonadota</taxon>
        <taxon>Gammaproteobacteria</taxon>
        <taxon>Lysobacterales</taxon>
        <taxon>Lysobacteraceae</taxon>
        <taxon>Xanthomonas</taxon>
    </lineage>
</organism>
<evidence type="ECO:0000259" key="4">
    <source>
        <dbReference type="Pfam" id="PF04717"/>
    </source>
</evidence>
<feature type="domain" description="Gp5/Type VI secretion system Vgr C-terminal trimerisation" evidence="5">
    <location>
        <begin position="494"/>
        <end position="601"/>
    </location>
</feature>
<dbReference type="AlphaFoldDB" id="Q5H2D3"/>
<dbReference type="Gene3D" id="2.30.110.50">
    <property type="match status" value="1"/>
</dbReference>
<dbReference type="SUPFAM" id="SSF69255">
    <property type="entry name" value="gp5 N-terminal domain-like"/>
    <property type="match status" value="1"/>
</dbReference>
<comment type="subcellular location">
    <subcellularLocation>
        <location evidence="1">Secreted</location>
    </subcellularLocation>
</comment>
<dbReference type="Pfam" id="PF22178">
    <property type="entry name" value="Gp5_trimer_C"/>
    <property type="match status" value="1"/>
</dbReference>
<dbReference type="Gene3D" id="3.55.50.10">
    <property type="entry name" value="Baseplate protein-like domains"/>
    <property type="match status" value="1"/>
</dbReference>
<dbReference type="InterPro" id="IPR054030">
    <property type="entry name" value="Gp5_Vgr_C"/>
</dbReference>
<dbReference type="Gene3D" id="4.10.220.110">
    <property type="match status" value="1"/>
</dbReference>
<feature type="domain" description="Gp5/Type VI secretion system Vgr protein OB-fold" evidence="4">
    <location>
        <begin position="413"/>
        <end position="481"/>
    </location>
</feature>
<evidence type="ECO:0000313" key="7">
    <source>
        <dbReference type="Proteomes" id="UP000006735"/>
    </source>
</evidence>
<dbReference type="Proteomes" id="UP000006735">
    <property type="component" value="Chromosome"/>
</dbReference>
<dbReference type="HOGENOM" id="CLU_004121_7_3_6"/>
<dbReference type="Pfam" id="PF04717">
    <property type="entry name" value="Phage_base_V"/>
    <property type="match status" value="1"/>
</dbReference>
<sequence>MQGNRRDAVHAEMIPTGFETLMRLAQDRRLIRVKTVLEEETFVVKHFTGVEEVSAPYTFDIELLSAQAGLQLKQLIGQPLRLSLGDEFDGRVVHGYVREFAQVGKQGELSAYRCELAPWFAFLQYTSNCRIFQDLNVLDIIERVFDGYPQLADYAHDLDAARYPKLSYCVQYNESDFQFVSRLLEDAGIYYAFRHSDDAHTMVLSDDSTSSEQFGEPASIEFVSDQGTLQRPGVHRWAARRRVGPTAHALKSFDFKQPRTALAASNGREVPVGALPQLERYHYDGAARFADSRVGDALAGLRGEEAAWPTKLFEGEGNSSRLVCAGCFQLERHPDFIGRSEQDRQFFVVKLQREGRNNFSSDMRDAQSPSYQCTATVLRRKIPYRPLRVTPVQRMPGPQTATVVGPPGEELHADRYGRVKVQFHWDRHGEFRENSSCWIRSASPWAGADMGGVSPPRVGQEVVVDFLDGDPDRPIITGRVYNEDNMPPFGMEVSGLKSKTVKGGGYNELSMHDSAGGELFNMRAQRDMVTTVLNDQNASIQNNKSTSVAVNHAMTVGANQTIAVGANRGITVTGTDTLGVTGTRTTSVTGAVTETFQAGQTKTIAAAGYRETVTGDFATTLNGNFVSQRNGTWKETVTQTSLRQVIGKTTEQLSAGREVTITGLDKRSVQGAVEDANVGARTVSVDGSMEQAISGTHTLFSNGDMTLASGSKLVATVGGAAIEILGDKISISAGGSTIVIDGSGVSVNGAEIKLNC</sequence>
<dbReference type="STRING" id="291331.XOO1634"/>
<dbReference type="Pfam" id="PF05954">
    <property type="entry name" value="Phage_GPD"/>
    <property type="match status" value="1"/>
</dbReference>
<proteinExistence type="inferred from homology"/>
<evidence type="ECO:0000256" key="1">
    <source>
        <dbReference type="ARBA" id="ARBA00004613"/>
    </source>
</evidence>
<dbReference type="EMBL" id="AE013598">
    <property type="protein sequence ID" value="AAW74888.1"/>
    <property type="molecule type" value="Genomic_DNA"/>
</dbReference>
<dbReference type="PANTHER" id="PTHR32305">
    <property type="match status" value="1"/>
</dbReference>
<dbReference type="GO" id="GO:0005576">
    <property type="term" value="C:extracellular region"/>
    <property type="evidence" value="ECO:0007669"/>
    <property type="project" value="UniProtKB-SubCell"/>
</dbReference>
<reference evidence="6 7" key="1">
    <citation type="journal article" date="2005" name="Nucleic Acids Res.">
        <title>The genome sequence of Xanthomonas oryzae pathovar oryzae KACC10331, the bacterial blight pathogen of rice.</title>
        <authorList>
            <person name="Lee B.M."/>
            <person name="Park Y.J."/>
            <person name="Park D.S."/>
            <person name="Kang H.W."/>
            <person name="Kim J.G."/>
            <person name="Song E.S."/>
            <person name="Park I.C."/>
            <person name="Yoon U.H."/>
            <person name="Hahn J.H."/>
            <person name="Koo B.S."/>
            <person name="Lee G.B."/>
            <person name="Kim H."/>
            <person name="Park H.S."/>
            <person name="Yoon K.O."/>
            <person name="Kim J.H."/>
            <person name="Jung C.H."/>
            <person name="Koh N.H."/>
            <person name="Seo J.S."/>
            <person name="Go S.J."/>
        </authorList>
    </citation>
    <scope>NUCLEOTIDE SEQUENCE [LARGE SCALE GENOMIC DNA]</scope>
    <source>
        <strain evidence="7">KACC10331 / KXO85</strain>
    </source>
</reference>
<dbReference type="InterPro" id="IPR017847">
    <property type="entry name" value="T6SS_RhsGE_Vgr_subset"/>
</dbReference>
<evidence type="ECO:0000259" key="5">
    <source>
        <dbReference type="Pfam" id="PF22178"/>
    </source>
</evidence>
<dbReference type="NCBIfam" id="TIGR01646">
    <property type="entry name" value="vgr_GE"/>
    <property type="match status" value="1"/>
</dbReference>
<accession>Q5H2D3</accession>
<dbReference type="InterPro" id="IPR006533">
    <property type="entry name" value="T6SS_Vgr_RhsGE"/>
</dbReference>
<dbReference type="Gene3D" id="2.40.50.230">
    <property type="entry name" value="Gp5 N-terminal domain"/>
    <property type="match status" value="1"/>
</dbReference>
<dbReference type="NCBIfam" id="TIGR03361">
    <property type="entry name" value="VI_Rhs_Vgr"/>
    <property type="match status" value="1"/>
</dbReference>
<comment type="similarity">
    <text evidence="2">Belongs to the VgrG protein family.</text>
</comment>
<keyword evidence="3" id="KW-0964">Secreted</keyword>
<evidence type="ECO:0000313" key="6">
    <source>
        <dbReference type="EMBL" id="AAW74888.1"/>
    </source>
</evidence>
<dbReference type="InterPro" id="IPR050708">
    <property type="entry name" value="T6SS_VgrG/RHS"/>
</dbReference>
<dbReference type="KEGG" id="xoo:XOO1634"/>
<protein>
    <submittedName>
        <fullName evidence="6">Uncharacterized protein</fullName>
    </submittedName>
</protein>
<dbReference type="SUPFAM" id="SSF69279">
    <property type="entry name" value="Phage tail proteins"/>
    <property type="match status" value="2"/>
</dbReference>
<keyword evidence="7" id="KW-1185">Reference proteome</keyword>
<dbReference type="InterPro" id="IPR037026">
    <property type="entry name" value="Vgr_OB-fold_dom_sf"/>
</dbReference>
<gene>
    <name evidence="6" type="primary">vrgS</name>
    <name evidence="6" type="ordered locus">XOO1634</name>
</gene>
<dbReference type="PANTHER" id="PTHR32305:SF15">
    <property type="entry name" value="PROTEIN RHSA-RELATED"/>
    <property type="match status" value="1"/>
</dbReference>
<dbReference type="SUPFAM" id="SSF69349">
    <property type="entry name" value="Phage fibre proteins"/>
    <property type="match status" value="1"/>
</dbReference>
<evidence type="ECO:0000256" key="3">
    <source>
        <dbReference type="ARBA" id="ARBA00022525"/>
    </source>
</evidence>
<name>Q5H2D3_XANOR</name>
<dbReference type="InterPro" id="IPR006531">
    <property type="entry name" value="Gp5/Vgr_OB"/>
</dbReference>